<comment type="caution">
    <text evidence="1">The sequence shown here is derived from an EMBL/GenBank/DDBJ whole genome shotgun (WGS) entry which is preliminary data.</text>
</comment>
<keyword evidence="2" id="KW-1185">Reference proteome</keyword>
<dbReference type="EMBL" id="SRLD01000060">
    <property type="protein sequence ID" value="TGE12850.1"/>
    <property type="molecule type" value="Genomic_DNA"/>
</dbReference>
<gene>
    <name evidence="1" type="ORF">E5J99_19830</name>
</gene>
<dbReference type="InterPro" id="IPR007497">
    <property type="entry name" value="SIMPL/DUF541"/>
</dbReference>
<dbReference type="RefSeq" id="WP_135499552.1">
    <property type="nucleotide sequence ID" value="NZ_SRLD01000060.1"/>
</dbReference>
<reference evidence="1 2" key="1">
    <citation type="submission" date="2019-04" db="EMBL/GenBank/DDBJ databases">
        <authorList>
            <person name="Feng G."/>
            <person name="Zhang J."/>
            <person name="Zhu H."/>
        </authorList>
    </citation>
    <scope>NUCLEOTIDE SEQUENCE [LARGE SCALE GENOMIC DNA]</scope>
    <source>
        <strain evidence="1 2">JCM 17223</strain>
    </source>
</reference>
<dbReference type="PANTHER" id="PTHR34387:SF2">
    <property type="entry name" value="SLR1258 PROTEIN"/>
    <property type="match status" value="1"/>
</dbReference>
<dbReference type="GO" id="GO:0006974">
    <property type="term" value="P:DNA damage response"/>
    <property type="evidence" value="ECO:0007669"/>
    <property type="project" value="TreeGrafter"/>
</dbReference>
<dbReference type="Gene3D" id="3.30.110.170">
    <property type="entry name" value="Protein of unknown function (DUF541), domain 1"/>
    <property type="match status" value="1"/>
</dbReference>
<organism evidence="1 2">
    <name type="scientific">Hymenobacter elongatus</name>
    <dbReference type="NCBI Taxonomy" id="877208"/>
    <lineage>
        <taxon>Bacteria</taxon>
        <taxon>Pseudomonadati</taxon>
        <taxon>Bacteroidota</taxon>
        <taxon>Cytophagia</taxon>
        <taxon>Cytophagales</taxon>
        <taxon>Hymenobacteraceae</taxon>
        <taxon>Hymenobacter</taxon>
    </lineage>
</organism>
<evidence type="ECO:0000313" key="1">
    <source>
        <dbReference type="EMBL" id="TGE12850.1"/>
    </source>
</evidence>
<proteinExistence type="predicted"/>
<protein>
    <submittedName>
        <fullName evidence="1">DUF541 domain-containing protein</fullName>
    </submittedName>
</protein>
<dbReference type="AlphaFoldDB" id="A0A4Z0PH33"/>
<dbReference type="PANTHER" id="PTHR34387">
    <property type="entry name" value="SLR1258 PROTEIN"/>
    <property type="match status" value="1"/>
</dbReference>
<dbReference type="Proteomes" id="UP000297739">
    <property type="component" value="Unassembled WGS sequence"/>
</dbReference>
<evidence type="ECO:0000313" key="2">
    <source>
        <dbReference type="Proteomes" id="UP000297739"/>
    </source>
</evidence>
<name>A0A4Z0PH33_9BACT</name>
<dbReference type="InterPro" id="IPR052022">
    <property type="entry name" value="26kDa_periplasmic_antigen"/>
</dbReference>
<dbReference type="Pfam" id="PF04402">
    <property type="entry name" value="SIMPL"/>
    <property type="match status" value="1"/>
</dbReference>
<sequence length="236" mass="26105">MKKGLLLLFCWAWMLGPVLAQVVVPRRILVRGAAWQDLEPERAELLLTYRVSDNVKDNERAKEQQARLTAVLRDFGIAPEKLTLNNLSAYGWNGFSKVGNTTVSLTKEYRLIIDKPAQLDELLPKLVQSGADNVVVSNLESAPLDAFRLEVMSKALADARTKAQHMAQQVGAKLGPVQLVQEVVAATPAAERETATYKMRAAAAAMEESSPEANASPVSLRKIRVRVRLDVEYQLQ</sequence>
<accession>A0A4Z0PH33</accession>
<dbReference type="OrthoDB" id="874920at2"/>
<dbReference type="Gene3D" id="3.30.70.2970">
    <property type="entry name" value="Protein of unknown function (DUF541), domain 2"/>
    <property type="match status" value="1"/>
</dbReference>